<gene>
    <name evidence="4" type="ORF">MOV92_14260</name>
</gene>
<reference evidence="4 5" key="1">
    <citation type="submission" date="2022-03" db="EMBL/GenBank/DDBJ databases">
        <title>Complete genome sequence of Lysobacter capsici VKM B-2533 and Lysobacter gummosus 10.1.1, promising sources of lytic agents.</title>
        <authorList>
            <person name="Tarlachkov S.V."/>
            <person name="Kudryakova I.V."/>
            <person name="Afoshin A.S."/>
            <person name="Leontyevskaya E.A."/>
            <person name="Leontyevskaya N.V."/>
        </authorList>
    </citation>
    <scope>NUCLEOTIDE SEQUENCE [LARGE SCALE GENOMIC DNA]</scope>
    <source>
        <strain evidence="4 5">10.1.1</strain>
    </source>
</reference>
<accession>A0ABY3XB48</accession>
<evidence type="ECO:0000256" key="2">
    <source>
        <dbReference type="SAM" id="SignalP"/>
    </source>
</evidence>
<dbReference type="InterPro" id="IPR013766">
    <property type="entry name" value="Thioredoxin_domain"/>
</dbReference>
<evidence type="ECO:0000259" key="3">
    <source>
        <dbReference type="PROSITE" id="PS51352"/>
    </source>
</evidence>
<dbReference type="SUPFAM" id="SSF52833">
    <property type="entry name" value="Thioredoxin-like"/>
    <property type="match status" value="1"/>
</dbReference>
<dbReference type="PANTHER" id="PTHR42852">
    <property type="entry name" value="THIOL:DISULFIDE INTERCHANGE PROTEIN DSBE"/>
    <property type="match status" value="1"/>
</dbReference>
<feature type="domain" description="Thioredoxin" evidence="3">
    <location>
        <begin position="49"/>
        <end position="189"/>
    </location>
</feature>
<evidence type="ECO:0000313" key="4">
    <source>
        <dbReference type="EMBL" id="UNP27680.1"/>
    </source>
</evidence>
<dbReference type="InterPro" id="IPR000866">
    <property type="entry name" value="AhpC/TSA"/>
</dbReference>
<keyword evidence="1" id="KW-0676">Redox-active center</keyword>
<organism evidence="4 5">
    <name type="scientific">Lysobacter gummosus</name>
    <dbReference type="NCBI Taxonomy" id="262324"/>
    <lineage>
        <taxon>Bacteria</taxon>
        <taxon>Pseudomonadati</taxon>
        <taxon>Pseudomonadota</taxon>
        <taxon>Gammaproteobacteria</taxon>
        <taxon>Lysobacterales</taxon>
        <taxon>Lysobacteraceae</taxon>
        <taxon>Lysobacter</taxon>
    </lineage>
</organism>
<dbReference type="PROSITE" id="PS51352">
    <property type="entry name" value="THIOREDOXIN_2"/>
    <property type="match status" value="1"/>
</dbReference>
<dbReference type="InterPro" id="IPR050553">
    <property type="entry name" value="Thioredoxin_ResA/DsbE_sf"/>
</dbReference>
<dbReference type="RefSeq" id="WP_083512539.1">
    <property type="nucleotide sequence ID" value="NZ_CP011131.1"/>
</dbReference>
<dbReference type="InterPro" id="IPR017937">
    <property type="entry name" value="Thioredoxin_CS"/>
</dbReference>
<keyword evidence="5" id="KW-1185">Reference proteome</keyword>
<dbReference type="EMBL" id="CP093547">
    <property type="protein sequence ID" value="UNP27680.1"/>
    <property type="molecule type" value="Genomic_DNA"/>
</dbReference>
<dbReference type="PANTHER" id="PTHR42852:SF18">
    <property type="entry name" value="CHROMOSOME UNDETERMINED SCAFFOLD_47, WHOLE GENOME SHOTGUN SEQUENCE"/>
    <property type="match status" value="1"/>
</dbReference>
<feature type="signal peptide" evidence="2">
    <location>
        <begin position="1"/>
        <end position="30"/>
    </location>
</feature>
<evidence type="ECO:0000313" key="5">
    <source>
        <dbReference type="Proteomes" id="UP000829194"/>
    </source>
</evidence>
<dbReference type="PROSITE" id="PS51257">
    <property type="entry name" value="PROKAR_LIPOPROTEIN"/>
    <property type="match status" value="1"/>
</dbReference>
<dbReference type="Gene3D" id="3.40.30.10">
    <property type="entry name" value="Glutaredoxin"/>
    <property type="match status" value="1"/>
</dbReference>
<evidence type="ECO:0000256" key="1">
    <source>
        <dbReference type="ARBA" id="ARBA00023284"/>
    </source>
</evidence>
<feature type="chain" id="PRO_5045542760" evidence="2">
    <location>
        <begin position="31"/>
        <end position="201"/>
    </location>
</feature>
<dbReference type="Pfam" id="PF00578">
    <property type="entry name" value="AhpC-TSA"/>
    <property type="match status" value="1"/>
</dbReference>
<sequence length="201" mass="22027">MAPKRFRSKARTLLSGWLIAACALTAPVFAAESAVATPAAARASTSSQPRPGETPPDFLGLDLAGKPVKVSDHRGKLVVVSFWASWCAPCLRELPLLSALQTGVGREHLQVIAINLNEPRRDFDEFVRRNPELDLTYIRDPGTAARYYAVKAVPNLFVIDQKGVIAKVHSGYSAKMVKQFAKEVADLLPPEVLRQPARKRD</sequence>
<protein>
    <submittedName>
        <fullName evidence="4">TlpA family protein disulfide reductase</fullName>
    </submittedName>
</protein>
<keyword evidence="2" id="KW-0732">Signal</keyword>
<proteinExistence type="predicted"/>
<dbReference type="CDD" id="cd02966">
    <property type="entry name" value="TlpA_like_family"/>
    <property type="match status" value="1"/>
</dbReference>
<name>A0ABY3XB48_9GAMM</name>
<dbReference type="Proteomes" id="UP000829194">
    <property type="component" value="Chromosome"/>
</dbReference>
<dbReference type="InterPro" id="IPR036249">
    <property type="entry name" value="Thioredoxin-like_sf"/>
</dbReference>
<dbReference type="PROSITE" id="PS00194">
    <property type="entry name" value="THIOREDOXIN_1"/>
    <property type="match status" value="1"/>
</dbReference>